<evidence type="ECO:0000313" key="2">
    <source>
        <dbReference type="Proteomes" id="UP000762253"/>
    </source>
</evidence>
<gene>
    <name evidence="1" type="ORF">DP115_12965</name>
</gene>
<organism evidence="1 2">
    <name type="scientific">Brasilonema octagenarum UFV-OR1</name>
    <dbReference type="NCBI Taxonomy" id="417115"/>
    <lineage>
        <taxon>Bacteria</taxon>
        <taxon>Bacillati</taxon>
        <taxon>Cyanobacteriota</taxon>
        <taxon>Cyanophyceae</taxon>
        <taxon>Nostocales</taxon>
        <taxon>Scytonemataceae</taxon>
        <taxon>Brasilonema</taxon>
        <taxon>Octagenarum group</taxon>
    </lineage>
</organism>
<keyword evidence="2" id="KW-1185">Reference proteome</keyword>
<dbReference type="EMBL" id="QMEC01000041">
    <property type="protein sequence ID" value="NMF63623.1"/>
    <property type="molecule type" value="Genomic_DNA"/>
</dbReference>
<evidence type="ECO:0000313" key="1">
    <source>
        <dbReference type="EMBL" id="NMF63623.1"/>
    </source>
</evidence>
<accession>A0ABX1M508</accession>
<proteinExistence type="predicted"/>
<protein>
    <submittedName>
        <fullName evidence="1">Uncharacterized protein</fullName>
    </submittedName>
</protein>
<sequence length="75" mass="8896">MRSYPKISRVGWAKNTGQSLFYERVFEIWEIYLEIPSNLAPIRISLGLLKSNARKLHHIYWLLSLNKGFWLSIEC</sequence>
<dbReference type="Proteomes" id="UP000762253">
    <property type="component" value="Unassembled WGS sequence"/>
</dbReference>
<name>A0ABX1M508_9CYAN</name>
<comment type="caution">
    <text evidence="1">The sequence shown here is derived from an EMBL/GenBank/DDBJ whole genome shotgun (WGS) entry which is preliminary data.</text>
</comment>
<reference evidence="1 2" key="1">
    <citation type="submission" date="2018-06" db="EMBL/GenBank/DDBJ databases">
        <title>Comparative genomics of Brasilonema spp. strains.</title>
        <authorList>
            <person name="Alvarenga D.O."/>
            <person name="Fiore M.F."/>
            <person name="Varani A.M."/>
        </authorList>
    </citation>
    <scope>NUCLEOTIDE SEQUENCE [LARGE SCALE GENOMIC DNA]</scope>
    <source>
        <strain evidence="1 2">UFV-OR1</strain>
    </source>
</reference>